<evidence type="ECO:0000313" key="3">
    <source>
        <dbReference type="Proteomes" id="UP000460949"/>
    </source>
</evidence>
<evidence type="ECO:0000313" key="2">
    <source>
        <dbReference type="EMBL" id="MYL18825.1"/>
    </source>
</evidence>
<feature type="chain" id="PRO_5033012099" description="DUF4352 domain-containing protein" evidence="1">
    <location>
        <begin position="23"/>
        <end position="210"/>
    </location>
</feature>
<feature type="signal peptide" evidence="1">
    <location>
        <begin position="1"/>
        <end position="22"/>
    </location>
</feature>
<protein>
    <recommendedName>
        <fullName evidence="4">DUF4352 domain-containing protein</fullName>
    </recommendedName>
</protein>
<dbReference type="RefSeq" id="WP_160835266.1">
    <property type="nucleotide sequence ID" value="NZ_WMET01000001.1"/>
</dbReference>
<name>A0A845DQJ5_9BACI</name>
<keyword evidence="1" id="KW-0732">Signal</keyword>
<organism evidence="2 3">
    <name type="scientific">Halobacillus litoralis</name>
    <dbReference type="NCBI Taxonomy" id="45668"/>
    <lineage>
        <taxon>Bacteria</taxon>
        <taxon>Bacillati</taxon>
        <taxon>Bacillota</taxon>
        <taxon>Bacilli</taxon>
        <taxon>Bacillales</taxon>
        <taxon>Bacillaceae</taxon>
        <taxon>Halobacillus</taxon>
    </lineage>
</organism>
<sequence>MKKFAIFMMLGLLLAACSNEEAEPEQKEASKDTLAVKPAKLSEREETIISHLGSGFERFFTIEGKIPEGEGLKTTIYVIEDGSEPEERFSSFTGEEGEEIYKKDLFSFHLGEMEEQTSVSVGTRGVRAGGAIQLPDSLTGYSFTGIEQVFNMEKGVSYYPAYMIAGKEDMLRVPGIEDARQMPEAVKEADYAIVFQLEWTDDETYEPSGT</sequence>
<comment type="caution">
    <text evidence="2">The sequence shown here is derived from an EMBL/GenBank/DDBJ whole genome shotgun (WGS) entry which is preliminary data.</text>
</comment>
<proteinExistence type="predicted"/>
<dbReference type="AlphaFoldDB" id="A0A845DQJ5"/>
<dbReference type="EMBL" id="WMET01000001">
    <property type="protein sequence ID" value="MYL18825.1"/>
    <property type="molecule type" value="Genomic_DNA"/>
</dbReference>
<gene>
    <name evidence="2" type="ORF">GLW04_02920</name>
</gene>
<reference evidence="2 3" key="1">
    <citation type="submission" date="2019-11" db="EMBL/GenBank/DDBJ databases">
        <title>Genome sequences of 17 halophilic strains isolated from different environments.</title>
        <authorList>
            <person name="Furrow R.E."/>
        </authorList>
    </citation>
    <scope>NUCLEOTIDE SEQUENCE [LARGE SCALE GENOMIC DNA]</scope>
    <source>
        <strain evidence="2 3">22511_23_Filter</strain>
    </source>
</reference>
<evidence type="ECO:0008006" key="4">
    <source>
        <dbReference type="Google" id="ProtNLM"/>
    </source>
</evidence>
<accession>A0A845DQJ5</accession>
<dbReference type="Proteomes" id="UP000460949">
    <property type="component" value="Unassembled WGS sequence"/>
</dbReference>
<evidence type="ECO:0000256" key="1">
    <source>
        <dbReference type="SAM" id="SignalP"/>
    </source>
</evidence>
<dbReference type="PROSITE" id="PS51257">
    <property type="entry name" value="PROKAR_LIPOPROTEIN"/>
    <property type="match status" value="1"/>
</dbReference>